<evidence type="ECO:0000256" key="7">
    <source>
        <dbReference type="ARBA" id="ARBA00022912"/>
    </source>
</evidence>
<dbReference type="AlphaFoldDB" id="A0A498HKG3"/>
<dbReference type="SUPFAM" id="SSF52799">
    <property type="entry name" value="(Phosphotyrosine protein) phosphatases II"/>
    <property type="match status" value="1"/>
</dbReference>
<dbReference type="PANTHER" id="PTHR47661:SF2">
    <property type="entry name" value="PHOSPHOGLUCAN PHOSPHATASE LSF1, CHLOROPLASTIC"/>
    <property type="match status" value="1"/>
</dbReference>
<dbReference type="PROSITE" id="PS50054">
    <property type="entry name" value="TYR_PHOSPHATASE_DUAL"/>
    <property type="match status" value="1"/>
</dbReference>
<organism evidence="16 17">
    <name type="scientific">Malus domestica</name>
    <name type="common">Apple</name>
    <name type="synonym">Pyrus malus</name>
    <dbReference type="NCBI Taxonomy" id="3750"/>
    <lineage>
        <taxon>Eukaryota</taxon>
        <taxon>Viridiplantae</taxon>
        <taxon>Streptophyta</taxon>
        <taxon>Embryophyta</taxon>
        <taxon>Tracheophyta</taxon>
        <taxon>Spermatophyta</taxon>
        <taxon>Magnoliopsida</taxon>
        <taxon>eudicotyledons</taxon>
        <taxon>Gunneridae</taxon>
        <taxon>Pentapetalae</taxon>
        <taxon>rosids</taxon>
        <taxon>fabids</taxon>
        <taxon>Rosales</taxon>
        <taxon>Rosaceae</taxon>
        <taxon>Amygdaloideae</taxon>
        <taxon>Maleae</taxon>
        <taxon>Malus</taxon>
    </lineage>
</organism>
<accession>A0A498HKG3</accession>
<dbReference type="EMBL" id="RDQH01000343">
    <property type="protein sequence ID" value="RXH69443.1"/>
    <property type="molecule type" value="Genomic_DNA"/>
</dbReference>
<feature type="binding site" evidence="11">
    <location>
        <position position="823"/>
    </location>
    <ligand>
        <name>Zn(2+)</name>
        <dbReference type="ChEBI" id="CHEBI:29105"/>
    </ligand>
</feature>
<dbReference type="STRING" id="3750.A0A498HKG3"/>
<comment type="caution">
    <text evidence="16">The sequence shown here is derived from an EMBL/GenBank/DDBJ whole genome shotgun (WGS) entry which is preliminary data.</text>
</comment>
<dbReference type="PANTHER" id="PTHR47661">
    <property type="entry name" value="PHOSPHOGLUCAN PHOSPHATASE LSF1, CHLOROPLASTIC"/>
    <property type="match status" value="1"/>
</dbReference>
<name>A0A498HKG3_MALDO</name>
<dbReference type="FunFam" id="3.40.1050.10:FF:000003">
    <property type="entry name" value="Carbonic anhydrase"/>
    <property type="match status" value="1"/>
</dbReference>
<keyword evidence="7" id="KW-0904">Protein phosphatase</keyword>
<gene>
    <name evidence="16" type="ORF">DVH24_037227</name>
</gene>
<dbReference type="SMART" id="SM00195">
    <property type="entry name" value="DSPc"/>
    <property type="match status" value="1"/>
</dbReference>
<comment type="catalytic activity">
    <reaction evidence="10">
        <text>hydrogencarbonate + H(+) = CO2 + H2O</text>
        <dbReference type="Rhea" id="RHEA:10748"/>
        <dbReference type="ChEBI" id="CHEBI:15377"/>
        <dbReference type="ChEBI" id="CHEBI:15378"/>
        <dbReference type="ChEBI" id="CHEBI:16526"/>
        <dbReference type="ChEBI" id="CHEBI:17544"/>
        <dbReference type="EC" id="4.2.1.1"/>
    </reaction>
</comment>
<dbReference type="Pfam" id="PF00782">
    <property type="entry name" value="DSPc"/>
    <property type="match status" value="1"/>
</dbReference>
<dbReference type="InterPro" id="IPR045204">
    <property type="entry name" value="DSP_laforin-like"/>
</dbReference>
<feature type="region of interest" description="Disordered" evidence="13">
    <location>
        <begin position="1"/>
        <end position="20"/>
    </location>
</feature>
<feature type="domain" description="PDZ" evidence="15">
    <location>
        <begin position="78"/>
        <end position="159"/>
    </location>
</feature>
<dbReference type="Proteomes" id="UP000290289">
    <property type="component" value="Chromosome 17"/>
</dbReference>
<evidence type="ECO:0000256" key="1">
    <source>
        <dbReference type="ARBA" id="ARBA00002904"/>
    </source>
</evidence>
<dbReference type="CDD" id="cd02859">
    <property type="entry name" value="E_set_AMPKbeta_like_N"/>
    <property type="match status" value="1"/>
</dbReference>
<dbReference type="GO" id="GO:0015976">
    <property type="term" value="P:carbon utilization"/>
    <property type="evidence" value="ECO:0007669"/>
    <property type="project" value="InterPro"/>
</dbReference>
<dbReference type="InterPro" id="IPR029021">
    <property type="entry name" value="Prot-tyrosine_phosphatase-like"/>
</dbReference>
<dbReference type="SUPFAM" id="SSF50156">
    <property type="entry name" value="PDZ domain-like"/>
    <property type="match status" value="1"/>
</dbReference>
<comment type="function">
    <text evidence="1">Reversible hydration of carbon dioxide.</text>
</comment>
<dbReference type="InterPro" id="IPR020422">
    <property type="entry name" value="TYR_PHOSPHATASE_DUAL_dom"/>
</dbReference>
<dbReference type="GO" id="GO:0004089">
    <property type="term" value="F:carbonate dehydratase activity"/>
    <property type="evidence" value="ECO:0007669"/>
    <property type="project" value="UniProtKB-EC"/>
</dbReference>
<feature type="binding site" evidence="11">
    <location>
        <position position="765"/>
    </location>
    <ligand>
        <name>Zn(2+)</name>
        <dbReference type="ChEBI" id="CHEBI:29105"/>
    </ligand>
</feature>
<evidence type="ECO:0000259" key="15">
    <source>
        <dbReference type="PROSITE" id="PS50106"/>
    </source>
</evidence>
<keyword evidence="5" id="KW-0378">Hydrolase</keyword>
<dbReference type="GO" id="GO:0009507">
    <property type="term" value="C:chloroplast"/>
    <property type="evidence" value="ECO:0007669"/>
    <property type="project" value="UniProtKB-ARBA"/>
</dbReference>
<dbReference type="InterPro" id="IPR045066">
    <property type="entry name" value="Beta_CA_cladeB"/>
</dbReference>
<comment type="cofactor">
    <cofactor evidence="11">
        <name>Zn(2+)</name>
        <dbReference type="ChEBI" id="CHEBI:29105"/>
    </cofactor>
    <text evidence="11">Binds 1 zinc ion per subunit.</text>
</comment>
<dbReference type="GO" id="GO:0043036">
    <property type="term" value="C:starch grain"/>
    <property type="evidence" value="ECO:0007669"/>
    <property type="project" value="TreeGrafter"/>
</dbReference>
<evidence type="ECO:0000256" key="9">
    <source>
        <dbReference type="ARBA" id="ARBA00023277"/>
    </source>
</evidence>
<feature type="binding site" evidence="11">
    <location>
        <position position="826"/>
    </location>
    <ligand>
        <name>Zn(2+)</name>
        <dbReference type="ChEBI" id="CHEBI:29105"/>
    </ligand>
</feature>
<dbReference type="Gene3D" id="2.60.40.10">
    <property type="entry name" value="Immunoglobulins"/>
    <property type="match status" value="1"/>
</dbReference>
<evidence type="ECO:0000256" key="6">
    <source>
        <dbReference type="ARBA" id="ARBA00022833"/>
    </source>
</evidence>
<feature type="binding site" evidence="11">
    <location>
        <position position="763"/>
    </location>
    <ligand>
        <name>Zn(2+)</name>
        <dbReference type="ChEBI" id="CHEBI:29105"/>
    </ligand>
</feature>
<dbReference type="InterPro" id="IPR036874">
    <property type="entry name" value="Carbonic_anhydrase_sf"/>
</dbReference>
<keyword evidence="4" id="KW-0702">S-nitrosylation</keyword>
<protein>
    <recommendedName>
        <fullName evidence="3">carbonic anhydrase</fullName>
        <ecNumber evidence="3">4.2.1.1</ecNumber>
    </recommendedName>
</protein>
<evidence type="ECO:0000256" key="8">
    <source>
        <dbReference type="ARBA" id="ARBA00023239"/>
    </source>
</evidence>
<dbReference type="CDD" id="cd00884">
    <property type="entry name" value="beta_CA_cladeB"/>
    <property type="match status" value="1"/>
</dbReference>
<dbReference type="InterPro" id="IPR032640">
    <property type="entry name" value="AMPK1_CBM"/>
</dbReference>
<dbReference type="GO" id="GO:0019203">
    <property type="term" value="F:carbohydrate phosphatase activity"/>
    <property type="evidence" value="ECO:0007669"/>
    <property type="project" value="InterPro"/>
</dbReference>
<sequence length="940" mass="102913">MATLQLPSCRAHGRSSPPPLISASSSSSAFWGGQVAFINGRRSSAEKLRYKGGGAVRVLAMSGGSSSSSFKMNLNEYMVTLDKPLGIRFALSVDGRIFVHALKKGGNAEKSRIVMVGDTLKKAGDLSAGRLAEASDFVDTQKMLKEKTGSISLVLERPFSPFPIQQLLLMNDLDNLFNRGRVPFATWNKAVLASSLQSSPGTGGNSGFVTFSSKFLKPQGWNYLNGQNGRIQSQMQNNTVAQPLSQLACIYAEEESGDGEWAHGNFPLDEYVKALDRSKGELYYNHALGMRYSKITEHIYVGSCIQTEDDVAALKNVAGVTAILNFQSGTETENWGINSNAINESCQKFGILMINYPIREGDSFDLRKKLPFCVGLLLRLLKKNHCVFVTCTTGFDRSPTCVIAYLHWMTDTSLHAAYNFVTGLHLCRPDRPAIAWATWDLIAMVENGKHEGPPTHAVIFVWNGQEGEDVTLVGDFTANWKEPIRANYKGGSRWEAEVRLSQGKYYYKFIVNGNWRHSTSSPSERDKSGNVNNIIIIGDTASVRPSVQQPQKDVNIVKVIERPLTENERFMLAKAARCVSFSICPIRLAPKRGTGGCGVGVNIKQGSSRAVAHHVFSFSFNLTSSALSSATSRKPSNICARISTSSSPCRSPPPNLIQNKPVTSVPAITRKEEMSKEYEEAIASLQKLLSEKEELRAEAAAKVEQVTAQLATAEANGATKPYDAAERLKSGFIYFKKEKYDKNPALYGELAKGQWPKFMLFACSDSRVCPSHVLDMQPGEAFVVRTVANLVPPYDKTKYAGTGAAVEYAVLHLKVSYIVVIGHSACGGIKALLSIPEDGSTLGTDFIEDWIGIASPAGKKVKADHGADAPFADLCGHCEKEAVNVSIGNLLSYPFVREGLLKKTLAIKGGYYDFVNGRFELWDVDFSLNPIFSRRLQILK</sequence>
<proteinExistence type="inferred from homology"/>
<dbReference type="InterPro" id="IPR001765">
    <property type="entry name" value="Carbonic_anhydrase"/>
</dbReference>
<comment type="similarity">
    <text evidence="2">Belongs to the beta-class carbonic anhydrase family.</text>
</comment>
<evidence type="ECO:0000256" key="5">
    <source>
        <dbReference type="ARBA" id="ARBA00022801"/>
    </source>
</evidence>
<evidence type="ECO:0000256" key="10">
    <source>
        <dbReference type="ARBA" id="ARBA00048348"/>
    </source>
</evidence>
<reference evidence="16 17" key="1">
    <citation type="submission" date="2018-10" db="EMBL/GenBank/DDBJ databases">
        <title>A high-quality apple genome assembly.</title>
        <authorList>
            <person name="Hu J."/>
        </authorList>
    </citation>
    <scope>NUCLEOTIDE SEQUENCE [LARGE SCALE GENOMIC DNA]</scope>
    <source>
        <strain evidence="17">cv. HFTH1</strain>
        <tissue evidence="16">Young leaf</tissue>
    </source>
</reference>
<evidence type="ECO:0000256" key="2">
    <source>
        <dbReference type="ARBA" id="ARBA00006217"/>
    </source>
</evidence>
<keyword evidence="17" id="KW-1185">Reference proteome</keyword>
<evidence type="ECO:0000256" key="13">
    <source>
        <dbReference type="SAM" id="MobiDB-lite"/>
    </source>
</evidence>
<evidence type="ECO:0000256" key="4">
    <source>
        <dbReference type="ARBA" id="ARBA00022799"/>
    </source>
</evidence>
<dbReference type="InterPro" id="IPR015892">
    <property type="entry name" value="Carbonic_anhydrase_CS"/>
</dbReference>
<dbReference type="CDD" id="cd14526">
    <property type="entry name" value="DSP_laforin-like"/>
    <property type="match status" value="1"/>
</dbReference>
<keyword evidence="11" id="KW-0479">Metal-binding</keyword>
<dbReference type="PROSITE" id="PS50106">
    <property type="entry name" value="PDZ"/>
    <property type="match status" value="1"/>
</dbReference>
<dbReference type="InterPro" id="IPR000340">
    <property type="entry name" value="Dual-sp_phosphatase_cat-dom"/>
</dbReference>
<dbReference type="SUPFAM" id="SSF81296">
    <property type="entry name" value="E set domains"/>
    <property type="match status" value="1"/>
</dbReference>
<evidence type="ECO:0000256" key="11">
    <source>
        <dbReference type="PIRSR" id="PIRSR601765-1"/>
    </source>
</evidence>
<dbReference type="GO" id="GO:0004721">
    <property type="term" value="F:phosphoprotein phosphatase activity"/>
    <property type="evidence" value="ECO:0007669"/>
    <property type="project" value="UniProtKB-KW"/>
</dbReference>
<dbReference type="GO" id="GO:0008270">
    <property type="term" value="F:zinc ion binding"/>
    <property type="evidence" value="ECO:0007669"/>
    <property type="project" value="InterPro"/>
</dbReference>
<dbReference type="PROSITE" id="PS00705">
    <property type="entry name" value="PROK_CO2_ANHYDRASE_2"/>
    <property type="match status" value="1"/>
</dbReference>
<dbReference type="EC" id="4.2.1.1" evidence="3"/>
<dbReference type="GO" id="GO:0005983">
    <property type="term" value="P:starch catabolic process"/>
    <property type="evidence" value="ECO:0007669"/>
    <property type="project" value="TreeGrafter"/>
</dbReference>
<evidence type="ECO:0000256" key="3">
    <source>
        <dbReference type="ARBA" id="ARBA00012925"/>
    </source>
</evidence>
<keyword evidence="12" id="KW-0175">Coiled coil</keyword>
<dbReference type="InterPro" id="IPR001478">
    <property type="entry name" value="PDZ"/>
</dbReference>
<dbReference type="Pfam" id="PF00484">
    <property type="entry name" value="Pro_CA"/>
    <property type="match status" value="1"/>
</dbReference>
<dbReference type="SUPFAM" id="SSF53056">
    <property type="entry name" value="beta-carbonic anhydrase, cab"/>
    <property type="match status" value="1"/>
</dbReference>
<dbReference type="PROSITE" id="PS00704">
    <property type="entry name" value="PROK_CO2_ANHYDRASE_1"/>
    <property type="match status" value="1"/>
</dbReference>
<keyword evidence="6 11" id="KW-0862">Zinc</keyword>
<dbReference type="Pfam" id="PF16561">
    <property type="entry name" value="AMPK1_CBM"/>
    <property type="match status" value="1"/>
</dbReference>
<evidence type="ECO:0000259" key="14">
    <source>
        <dbReference type="PROSITE" id="PS50054"/>
    </source>
</evidence>
<evidence type="ECO:0000256" key="12">
    <source>
        <dbReference type="SAM" id="Coils"/>
    </source>
</evidence>
<dbReference type="SMART" id="SM00947">
    <property type="entry name" value="Pro_CA"/>
    <property type="match status" value="1"/>
</dbReference>
<feature type="coiled-coil region" evidence="12">
    <location>
        <begin position="668"/>
        <end position="716"/>
    </location>
</feature>
<dbReference type="InterPro" id="IPR014756">
    <property type="entry name" value="Ig_E-set"/>
</dbReference>
<keyword evidence="8" id="KW-0456">Lyase</keyword>
<keyword evidence="9" id="KW-0119">Carbohydrate metabolism</keyword>
<evidence type="ECO:0000313" key="16">
    <source>
        <dbReference type="EMBL" id="RXH69443.1"/>
    </source>
</evidence>
<feature type="domain" description="Tyrosine-protein phosphatase" evidence="14">
    <location>
        <begin position="291"/>
        <end position="447"/>
    </location>
</feature>
<dbReference type="Gene3D" id="3.40.1050.10">
    <property type="entry name" value="Carbonic anhydrase"/>
    <property type="match status" value="1"/>
</dbReference>
<dbReference type="InterPro" id="IPR036034">
    <property type="entry name" value="PDZ_sf"/>
</dbReference>
<evidence type="ECO:0000313" key="17">
    <source>
        <dbReference type="Proteomes" id="UP000290289"/>
    </source>
</evidence>
<dbReference type="InterPro" id="IPR013783">
    <property type="entry name" value="Ig-like_fold"/>
</dbReference>
<dbReference type="Gene3D" id="3.90.190.10">
    <property type="entry name" value="Protein tyrosine phosphatase superfamily"/>
    <property type="match status" value="1"/>
</dbReference>